<keyword evidence="2" id="KW-0288">FMN</keyword>
<dbReference type="InterPro" id="IPR051796">
    <property type="entry name" value="ISF_SsuE-like"/>
</dbReference>
<evidence type="ECO:0000313" key="5">
    <source>
        <dbReference type="Proteomes" id="UP001196980"/>
    </source>
</evidence>
<dbReference type="PANTHER" id="PTHR43278:SF4">
    <property type="entry name" value="NAD(P)H-DEPENDENT FMN-CONTAINING OXIDOREDUCTASE YWQN-RELATED"/>
    <property type="match status" value="1"/>
</dbReference>
<keyword evidence="5" id="KW-1185">Reference proteome</keyword>
<name>A0ABS6RZ77_9BACT</name>
<dbReference type="Gene3D" id="3.40.50.360">
    <property type="match status" value="1"/>
</dbReference>
<dbReference type="InterPro" id="IPR005025">
    <property type="entry name" value="FMN_Rdtase-like_dom"/>
</dbReference>
<sequence>MRVVIFQSSPRAGGNTDLLLDVAVGAIKEVGVQMTIFKPHMMDIAPCSNCGGCDDTGVCVVNDDMAEVYRAIYEGDKFILASPVFFFGLPAQVKCLIDRTQALWCEKYLLNRPIADTEHVREGLVILVGGMKKEVGFKSAGATATAFFRTISVGKHQDLFFTGIDKKGAIKAHPTAYNDVHAATVKLIGG</sequence>
<evidence type="ECO:0000256" key="2">
    <source>
        <dbReference type="ARBA" id="ARBA00022643"/>
    </source>
</evidence>
<keyword evidence="1" id="KW-0285">Flavoprotein</keyword>
<proteinExistence type="predicted"/>
<evidence type="ECO:0000259" key="3">
    <source>
        <dbReference type="Pfam" id="PF03358"/>
    </source>
</evidence>
<dbReference type="Proteomes" id="UP001196980">
    <property type="component" value="Unassembled WGS sequence"/>
</dbReference>
<dbReference type="InterPro" id="IPR029039">
    <property type="entry name" value="Flavoprotein-like_sf"/>
</dbReference>
<accession>A0ABS6RZ77</accession>
<evidence type="ECO:0000256" key="1">
    <source>
        <dbReference type="ARBA" id="ARBA00022630"/>
    </source>
</evidence>
<dbReference type="EMBL" id="JABXWD010000171">
    <property type="protein sequence ID" value="MBV6341938.1"/>
    <property type="molecule type" value="Genomic_DNA"/>
</dbReference>
<dbReference type="SUPFAM" id="SSF52218">
    <property type="entry name" value="Flavoproteins"/>
    <property type="match status" value="1"/>
</dbReference>
<comment type="caution">
    <text evidence="4">The sequence shown here is derived from an EMBL/GenBank/DDBJ whole genome shotgun (WGS) entry which is preliminary data.</text>
</comment>
<reference evidence="4 5" key="1">
    <citation type="journal article" date="2020" name="J Geophys Res Biogeosci">
        <title>Magnetotaxis as an Adaptation to Enable Bacterial Shuttling of Microbial Sulfur and Sulfur Cycling Across Aquatic Oxic#Anoxic Interfaces.</title>
        <authorList>
            <person name="Li J."/>
            <person name="Liu P."/>
            <person name="Wang J."/>
            <person name="Roberts A.P."/>
            <person name="Pan Y."/>
        </authorList>
    </citation>
    <scope>NUCLEOTIDE SEQUENCE [LARGE SCALE GENOMIC DNA]</scope>
    <source>
        <strain evidence="4 5">MYR-1_YQ</strain>
    </source>
</reference>
<evidence type="ECO:0000313" key="4">
    <source>
        <dbReference type="EMBL" id="MBV6341938.1"/>
    </source>
</evidence>
<dbReference type="PANTHER" id="PTHR43278">
    <property type="entry name" value="NAD(P)H-DEPENDENT FMN-CONTAINING OXIDOREDUCTASE YWQN-RELATED"/>
    <property type="match status" value="1"/>
</dbReference>
<feature type="domain" description="NADPH-dependent FMN reductase-like" evidence="3">
    <location>
        <begin position="1"/>
        <end position="115"/>
    </location>
</feature>
<dbReference type="RefSeq" id="WP_218252568.1">
    <property type="nucleotide sequence ID" value="NZ_JABXWD010000171.1"/>
</dbReference>
<gene>
    <name evidence="4" type="ORF">HWQ67_10105</name>
</gene>
<protein>
    <submittedName>
        <fullName evidence="4">Flavodoxin family protein</fullName>
    </submittedName>
</protein>
<dbReference type="Pfam" id="PF03358">
    <property type="entry name" value="FMN_red"/>
    <property type="match status" value="1"/>
</dbReference>
<organism evidence="4 5">
    <name type="scientific">Candidatus Magnetobacterium casense</name>
    <dbReference type="NCBI Taxonomy" id="1455061"/>
    <lineage>
        <taxon>Bacteria</taxon>
        <taxon>Pseudomonadati</taxon>
        <taxon>Nitrospirota</taxon>
        <taxon>Thermodesulfovibrionia</taxon>
        <taxon>Thermodesulfovibrionales</taxon>
        <taxon>Candidatus Magnetobacteriaceae</taxon>
        <taxon>Candidatus Magnetobacterium</taxon>
    </lineage>
</organism>